<evidence type="ECO:0000256" key="2">
    <source>
        <dbReference type="ARBA" id="ARBA00023137"/>
    </source>
</evidence>
<organism evidence="10 11">
    <name type="scientific">Ancylostoma ceylanicum</name>
    <dbReference type="NCBI Taxonomy" id="53326"/>
    <lineage>
        <taxon>Eukaryota</taxon>
        <taxon>Metazoa</taxon>
        <taxon>Ecdysozoa</taxon>
        <taxon>Nematoda</taxon>
        <taxon>Chromadorea</taxon>
        <taxon>Rhabditida</taxon>
        <taxon>Rhabditina</taxon>
        <taxon>Rhabditomorpha</taxon>
        <taxon>Strongyloidea</taxon>
        <taxon>Ancylostomatidae</taxon>
        <taxon>Ancylostomatinae</taxon>
        <taxon>Ancylostoma</taxon>
    </lineage>
</organism>
<dbReference type="Gene3D" id="2.10.25.10">
    <property type="entry name" value="Laminin"/>
    <property type="match status" value="1"/>
</dbReference>
<keyword evidence="2" id="KW-0808">Transferase</keyword>
<dbReference type="SUPFAM" id="SSF57184">
    <property type="entry name" value="Growth factor receptor domain"/>
    <property type="match status" value="1"/>
</dbReference>
<keyword evidence="5" id="KW-0067">ATP-binding</keyword>
<dbReference type="InterPro" id="IPR000742">
    <property type="entry name" value="EGF"/>
</dbReference>
<dbReference type="GO" id="GO:0005524">
    <property type="term" value="F:ATP binding"/>
    <property type="evidence" value="ECO:0007669"/>
    <property type="project" value="UniProtKB-UniRule"/>
</dbReference>
<dbReference type="GO" id="GO:0007169">
    <property type="term" value="P:cell surface receptor protein tyrosine kinase signaling pathway"/>
    <property type="evidence" value="ECO:0007669"/>
    <property type="project" value="TreeGrafter"/>
</dbReference>
<evidence type="ECO:0000259" key="9">
    <source>
        <dbReference type="PROSITE" id="PS50026"/>
    </source>
</evidence>
<dbReference type="SMART" id="SM00219">
    <property type="entry name" value="TyrKc"/>
    <property type="match status" value="1"/>
</dbReference>
<comment type="catalytic activity">
    <reaction evidence="3">
        <text>L-tyrosyl-[protein] + ATP = O-phospho-L-tyrosyl-[protein] + ADP + H(+)</text>
        <dbReference type="Rhea" id="RHEA:10596"/>
        <dbReference type="Rhea" id="RHEA-COMP:10136"/>
        <dbReference type="Rhea" id="RHEA-COMP:20101"/>
        <dbReference type="ChEBI" id="CHEBI:15378"/>
        <dbReference type="ChEBI" id="CHEBI:30616"/>
        <dbReference type="ChEBI" id="CHEBI:46858"/>
        <dbReference type="ChEBI" id="CHEBI:61978"/>
        <dbReference type="ChEBI" id="CHEBI:456216"/>
        <dbReference type="EC" id="2.7.10.1"/>
    </reaction>
</comment>
<evidence type="ECO:0000256" key="6">
    <source>
        <dbReference type="SAM" id="MobiDB-lite"/>
    </source>
</evidence>
<dbReference type="EMBL" id="KE124889">
    <property type="protein sequence ID" value="EPB75745.1"/>
    <property type="molecule type" value="Genomic_DNA"/>
</dbReference>
<reference evidence="10 11" key="1">
    <citation type="submission" date="2013-05" db="EMBL/GenBank/DDBJ databases">
        <title>Draft genome of the parasitic nematode Anyclostoma ceylanicum.</title>
        <authorList>
            <person name="Mitreva M."/>
        </authorList>
    </citation>
    <scope>NUCLEOTIDE SEQUENCE [LARGE SCALE GENOMIC DNA]</scope>
</reference>
<dbReference type="GO" id="GO:0005886">
    <property type="term" value="C:plasma membrane"/>
    <property type="evidence" value="ECO:0007669"/>
    <property type="project" value="TreeGrafter"/>
</dbReference>
<evidence type="ECO:0000256" key="4">
    <source>
        <dbReference type="PROSITE-ProRule" id="PRU00076"/>
    </source>
</evidence>
<dbReference type="Pfam" id="PF07699">
    <property type="entry name" value="Ephrin_rec_like"/>
    <property type="match status" value="3"/>
</dbReference>
<dbReference type="PROSITE" id="PS00107">
    <property type="entry name" value="PROTEIN_KINASE_ATP"/>
    <property type="match status" value="1"/>
</dbReference>
<evidence type="ECO:0000256" key="3">
    <source>
        <dbReference type="ARBA" id="ARBA00051243"/>
    </source>
</evidence>
<feature type="domain" description="EGF-like" evidence="9">
    <location>
        <begin position="258"/>
        <end position="293"/>
    </location>
</feature>
<keyword evidence="4" id="KW-0245">EGF-like domain</keyword>
<gene>
    <name evidence="10" type="ORF">ANCCEY_05173</name>
</gene>
<dbReference type="InterPro" id="IPR011009">
    <property type="entry name" value="Kinase-like_dom_sf"/>
</dbReference>
<dbReference type="PANTHER" id="PTHR24416:SF583">
    <property type="entry name" value="RECEPTOR PROTEIN-TYROSINE KINASE"/>
    <property type="match status" value="1"/>
</dbReference>
<evidence type="ECO:0000256" key="5">
    <source>
        <dbReference type="PROSITE-ProRule" id="PRU10141"/>
    </source>
</evidence>
<keyword evidence="7" id="KW-0472">Membrane</keyword>
<dbReference type="InterPro" id="IPR020635">
    <property type="entry name" value="Tyr_kinase_cat_dom"/>
</dbReference>
<dbReference type="GO" id="GO:0004714">
    <property type="term" value="F:transmembrane receptor protein tyrosine kinase activity"/>
    <property type="evidence" value="ECO:0007669"/>
    <property type="project" value="UniProtKB-EC"/>
</dbReference>
<keyword evidence="7" id="KW-1133">Transmembrane helix</keyword>
<comment type="caution">
    <text evidence="4">Lacks conserved residue(s) required for the propagation of feature annotation.</text>
</comment>
<evidence type="ECO:0000256" key="7">
    <source>
        <dbReference type="SAM" id="Phobius"/>
    </source>
</evidence>
<keyword evidence="5" id="KW-0547">Nucleotide-binding</keyword>
<dbReference type="InterPro" id="IPR008266">
    <property type="entry name" value="Tyr_kinase_AS"/>
</dbReference>
<feature type="transmembrane region" description="Helical" evidence="7">
    <location>
        <begin position="823"/>
        <end position="843"/>
    </location>
</feature>
<dbReference type="SUPFAM" id="SSF56112">
    <property type="entry name" value="Protein kinase-like (PK-like)"/>
    <property type="match status" value="1"/>
</dbReference>
<dbReference type="InterPro" id="IPR009030">
    <property type="entry name" value="Growth_fac_rcpt_cys_sf"/>
</dbReference>
<keyword evidence="2" id="KW-0418">Kinase</keyword>
<dbReference type="PROSITE" id="PS50011">
    <property type="entry name" value="PROTEIN_KINASE_DOM"/>
    <property type="match status" value="1"/>
</dbReference>
<dbReference type="PRINTS" id="PR00109">
    <property type="entry name" value="TYRKINASE"/>
</dbReference>
<dbReference type="FunFam" id="1.10.510.10:FF:000994">
    <property type="entry name" value="Hypoxia Inhibited Receptor tyrosine kinase"/>
    <property type="match status" value="1"/>
</dbReference>
<dbReference type="CDD" id="cd00192">
    <property type="entry name" value="PTKc"/>
    <property type="match status" value="1"/>
</dbReference>
<keyword evidence="7" id="KW-0812">Transmembrane</keyword>
<dbReference type="Gene3D" id="3.30.200.20">
    <property type="entry name" value="Phosphorylase Kinase, domain 1"/>
    <property type="match status" value="1"/>
</dbReference>
<dbReference type="InterPro" id="IPR001245">
    <property type="entry name" value="Ser-Thr/Tyr_kinase_cat_dom"/>
</dbReference>
<feature type="binding site" evidence="5">
    <location>
        <position position="863"/>
    </location>
    <ligand>
        <name>ATP</name>
        <dbReference type="ChEBI" id="CHEBI:30616"/>
    </ligand>
</feature>
<dbReference type="Gene3D" id="1.10.510.10">
    <property type="entry name" value="Transferase(Phosphotransferase) domain 1"/>
    <property type="match status" value="1"/>
</dbReference>
<proteinExistence type="predicted"/>
<protein>
    <submittedName>
        <fullName evidence="10">GCC2 and GCC3</fullName>
    </submittedName>
</protein>
<dbReference type="InterPro" id="IPR050122">
    <property type="entry name" value="RTK"/>
</dbReference>
<dbReference type="InterPro" id="IPR017441">
    <property type="entry name" value="Protein_kinase_ATP_BS"/>
</dbReference>
<name>A0A0D6LUJ1_9BILA</name>
<keyword evidence="11" id="KW-1185">Reference proteome</keyword>
<dbReference type="InterPro" id="IPR011641">
    <property type="entry name" value="Tyr-kin_ephrin_A/B_rcpt-like"/>
</dbReference>
<dbReference type="Proteomes" id="UP000054495">
    <property type="component" value="Unassembled WGS sequence"/>
</dbReference>
<feature type="transmembrane region" description="Helical" evidence="7">
    <location>
        <begin position="757"/>
        <end position="781"/>
    </location>
</feature>
<feature type="domain" description="Protein kinase" evidence="8">
    <location>
        <begin position="825"/>
        <end position="1122"/>
    </location>
</feature>
<evidence type="ECO:0000313" key="11">
    <source>
        <dbReference type="Proteomes" id="UP000054495"/>
    </source>
</evidence>
<keyword evidence="4" id="KW-1015">Disulfide bond</keyword>
<comment type="subcellular location">
    <subcellularLocation>
        <location evidence="1">Membrane</location>
        <topology evidence="1">Single-pass type I membrane protein</topology>
    </subcellularLocation>
</comment>
<feature type="disulfide bond" evidence="4">
    <location>
        <begin position="261"/>
        <end position="271"/>
    </location>
</feature>
<keyword evidence="2" id="KW-0829">Tyrosine-protein kinase</keyword>
<dbReference type="PROSITE" id="PS50026">
    <property type="entry name" value="EGF_3"/>
    <property type="match status" value="2"/>
</dbReference>
<evidence type="ECO:0000259" key="8">
    <source>
        <dbReference type="PROSITE" id="PS50011"/>
    </source>
</evidence>
<dbReference type="PROSITE" id="PS00109">
    <property type="entry name" value="PROTEIN_KINASE_TYR"/>
    <property type="match status" value="1"/>
</dbReference>
<dbReference type="SMART" id="SM01411">
    <property type="entry name" value="Ephrin_rec_like"/>
    <property type="match status" value="4"/>
</dbReference>
<dbReference type="SMART" id="SM00181">
    <property type="entry name" value="EGF"/>
    <property type="match status" value="3"/>
</dbReference>
<sequence>MLNTTFRLCRSGQFFNTRAEECEPCLRGYYQPEPGRNTCLKCANDWTTPSIGTAKESDCIPVCPPGFFFDYASRICEPCSLRGYQPESGSDKCIPCPPTTVPLYLNSTKVEHCLEKCSPGWQRSSDGSRCEPCPLASFKSSEDAVCMLCPTGWTTLNKEMCYPGTFLNSSSGTCAPCDYGLYMDEYDGRICKLCPVSTTTYQTGSNSITQCLSTNQCKSGAHKCHWLAACMDLPDDDHKPRYSCKCKPGYVGNGHQCTDACEGLCYNDANCLKTGRGETRCICQPGFTGRRIGMPNEQPTEAILACILLEDRRPQDCLHECVQYDSPQLCEITDQKCWDECKDLDPAMDLGVPTGFRMEQENLTSAVVFEPVRDATFYVVQYRRQNEVDFVHFEISLQPEFSIFQKPYPLFCDAIEIRVAAVSPSGASPYSAYFPLAPPRPLVDPKLHLIKMVYRDIPLNYDSYSANGTIEIFLQFEPGAWPLGARDLDVVPMFHLITCAEPNISQRVLLPGFIKGLRPNSIHGRLGSDMMYSKCRFVYYAQSISSRRCATRTEIRSPPSWALQTLLISVSLTDIALTSAVTSLAVPGCDTVEGDPCTKTGHFQPPICGHTNGIHYKVIKKYRAPGENEFRIDLNITFDPFLQENEPPTTYHKAFYGEAQLYPGKEEEADVNMINVLGKSTNCLAFHRNLSCLENSGNSVKLYGIHFDKLYGITFCAVKDPRNLKIPFLTRNSGAIESRAHKVFIDSREYASVKLRMIAGIVLGSVAVLVVTTVAVFCYICKRRKHENGMRQLKLAQIEREKEHRYVDFPKKHDIWEVKRRNLIIFYEVKLGSGAFGAVYLVYHRHNSNSYQLVPFAFQVAVKMLPEYADDLSRSEFLREISLMKTLGYHDRLVNMLACITESEPLCLIVEYCSDGDLLRFLRERCKYMMKLDASGITYQEPPIDNSYDTEMVITVKQLLMFAVQISYGLEYLSSKGFVHRDVAARNVLVHGKNACKIGDFGLCRSLNPDGSLYVSKGGRLPLKWMSPEAIRHYEFSMRSDVWAFGVLLFEIITLGGSPYPCVPPEGMLQFLESGGRMQRPDNCPENFSDETLLFPGSARRDRHSRDGIHRSNSAEVVHPSLGSLTIGDVWTRGEDVDSTTQGDIARRGDPGVVSLPMAIDNIAHKGTSL</sequence>
<evidence type="ECO:0000313" key="10">
    <source>
        <dbReference type="EMBL" id="EPB75745.1"/>
    </source>
</evidence>
<dbReference type="InterPro" id="IPR000719">
    <property type="entry name" value="Prot_kinase_dom"/>
</dbReference>
<dbReference type="GO" id="GO:0043235">
    <property type="term" value="C:receptor complex"/>
    <property type="evidence" value="ECO:0007669"/>
    <property type="project" value="TreeGrafter"/>
</dbReference>
<dbReference type="PANTHER" id="PTHR24416">
    <property type="entry name" value="TYROSINE-PROTEIN KINASE RECEPTOR"/>
    <property type="match status" value="1"/>
</dbReference>
<feature type="region of interest" description="Disordered" evidence="6">
    <location>
        <begin position="1096"/>
        <end position="1115"/>
    </location>
</feature>
<dbReference type="AlphaFoldDB" id="A0A0D6LUJ1"/>
<feature type="domain" description="EGF-like" evidence="9">
    <location>
        <begin position="213"/>
        <end position="256"/>
    </location>
</feature>
<dbReference type="Pfam" id="PF07714">
    <property type="entry name" value="PK_Tyr_Ser-Thr"/>
    <property type="match status" value="1"/>
</dbReference>
<accession>A0A0D6LUJ1</accession>
<evidence type="ECO:0000256" key="1">
    <source>
        <dbReference type="ARBA" id="ARBA00004479"/>
    </source>
</evidence>
<dbReference type="Gene3D" id="2.10.50.10">
    <property type="entry name" value="Tumor Necrosis Factor Receptor, subunit A, domain 2"/>
    <property type="match status" value="2"/>
</dbReference>